<dbReference type="OMA" id="EYTHDAV"/>
<dbReference type="Proteomes" id="UP000219860">
    <property type="component" value="Chromosome 11"/>
</dbReference>
<dbReference type="EMBL" id="LT608275">
    <property type="protein sequence ID" value="SCO61337.1"/>
    <property type="molecule type" value="Genomic_DNA"/>
</dbReference>
<dbReference type="CDD" id="cd07521">
    <property type="entry name" value="HAD_FCP1-like"/>
    <property type="match status" value="1"/>
</dbReference>
<dbReference type="Gene3D" id="3.40.50.10190">
    <property type="entry name" value="BRCT domain"/>
    <property type="match status" value="1"/>
</dbReference>
<comment type="catalytic activity">
    <reaction evidence="6">
        <text>O-phospho-L-threonyl-[protein] + H2O = L-threonyl-[protein] + phosphate</text>
        <dbReference type="Rhea" id="RHEA:47004"/>
        <dbReference type="Rhea" id="RHEA-COMP:11060"/>
        <dbReference type="Rhea" id="RHEA-COMP:11605"/>
        <dbReference type="ChEBI" id="CHEBI:15377"/>
        <dbReference type="ChEBI" id="CHEBI:30013"/>
        <dbReference type="ChEBI" id="CHEBI:43474"/>
        <dbReference type="ChEBI" id="CHEBI:61977"/>
        <dbReference type="EC" id="3.1.3.16"/>
    </reaction>
</comment>
<dbReference type="InterPro" id="IPR036420">
    <property type="entry name" value="BRCT_dom_sf"/>
</dbReference>
<feature type="domain" description="BRCT" evidence="7">
    <location>
        <begin position="907"/>
        <end position="996"/>
    </location>
</feature>
<dbReference type="InterPro" id="IPR004274">
    <property type="entry name" value="FCP1_dom"/>
</dbReference>
<evidence type="ECO:0000313" key="17">
    <source>
        <dbReference type="Proteomes" id="UP000220214"/>
    </source>
</evidence>
<proteinExistence type="predicted"/>
<evidence type="ECO:0000256" key="1">
    <source>
        <dbReference type="ARBA" id="ARBA00004123"/>
    </source>
</evidence>
<keyword evidence="3 9" id="KW-0378">Hydrolase</keyword>
<protein>
    <recommendedName>
        <fullName evidence="2">protein-serine/threonine phosphatase</fullName>
        <ecNumber evidence="2">3.1.3.16</ecNumber>
    </recommendedName>
</protein>
<evidence type="ECO:0000256" key="2">
    <source>
        <dbReference type="ARBA" id="ARBA00013081"/>
    </source>
</evidence>
<evidence type="ECO:0000313" key="11">
    <source>
        <dbReference type="EMBL" id="SCN26911.1"/>
    </source>
</evidence>
<dbReference type="SUPFAM" id="SSF56784">
    <property type="entry name" value="HAD-like"/>
    <property type="match status" value="1"/>
</dbReference>
<dbReference type="VEuPathDB" id="PlasmoDB:PBANKA_1132000"/>
<dbReference type="OrthoDB" id="10249888at2759"/>
<gene>
    <name evidence="9" type="primary">NIF3</name>
    <name evidence="9" type="ORF">PBK173_000297900</name>
    <name evidence="11" type="ORF">PBNK65E_000290100</name>
    <name evidence="10" type="ORF">PBNK65NY_000289600</name>
    <name evidence="13" type="ORF">PBSP11A_000289500</name>
    <name evidence="12" type="ORF">PBSP11RLL_000290000</name>
</gene>
<sequence length="1144" mass="133778">MGENETYKEASLTTGLLVSDNNNMKNNENRSIELNNTNSNNLSRETNNNNLGKKYNFNYNNLNISNKKFLLNKNHLYIKAGIKQGANNSKKFMNKGNIDNRNVNVNNNAIANTDKFSDKLNNNYNIENSGTENNTYTEQRNEYNYSNINYNHDSENGVTFNIRGCANNNINNGNNNIIQRKRRTNKFESGNQNYKNKQKKFYNTTVSDSLKRYNNNNSINVNNISSNEENENIQDFSNIEINKISNELNKRQLNNNRNLKNFKNLNNKKMFDNITFSINKYLNSNVNFQKHNNDQINNSYGKVKNKMTYKNLKIKNKENFNVPNDIRTHNSTSNISNEYINHKTNIDNVNNINSINNLIREINDDQVIENISNSSNYENINLLAQTFNYENVKILKTHLEGNINSANMMGKKRNNIYSNIEENKDNSNFFSYIEWLSEVSEITDEEKDIEDINNNNNRKNNNLRWSHHFNNSTFNNTNSEASHLSCSQINSKEFQNDQIVSDKMKGLYYQFGKYNYQNEQVEEFGQNENVTNTIDNKKFNENNKLPYFEENKNQGKLESDNISDPHLTIYSSEKKNDDFIEGEAEFDTYGMGEINSGNLIEAKNASSSNILKNPNNLNNIISSNLIQENEINKFPEPINHIPIEDLFITSYMPYPPEKYNNIYDLHEIKIISPHILKTIVHKKGKTYHSSLKDGKLILLLDLDNTLLQATSFAKFNMELPLENFIGENDEPELYKFFLPYYNFFYYLKFRPYVRQFLEILSLYYELSIYTNATREYADVVIAILDPDRTIFADRIVARCSSVDRDENKHFEKIYPNVDPKYVIAFDDRKDVWFDIPHSHILRAEHYNFFELSKYDIISHFKEPSTCKKRFVDMDMHLHYMIKIFLKIHKQFFENPLNVDVGKIIDNIMLSTLSNVGLYFTGFRKNSKNLQNVISTDCEERQKEIALELGAKIYSNYDDPGVTHIIAAKNCTDNLIKSKQSNYNHIEKVHTLWLYHCKGTLQNDKSSLFNADDLCKIYNNKPPLHPKKDHWFFGNKDAEKKQDNKNDCVKIENLKSRIFLGTGEYTNDAVICSPYEQINIKWIEKEVKLRQIYDNVSNFMAQDKTINLRLVEKRSNGETEKNIRNSNFILPSDLDISDKVIQNDK</sequence>
<evidence type="ECO:0000256" key="6">
    <source>
        <dbReference type="ARBA" id="ARBA00048336"/>
    </source>
</evidence>
<dbReference type="PROSITE" id="PS50969">
    <property type="entry name" value="FCP1"/>
    <property type="match status" value="1"/>
</dbReference>
<feature type="domain" description="FCP1 homology" evidence="8">
    <location>
        <begin position="691"/>
        <end position="867"/>
    </location>
</feature>
<organism evidence="9 14">
    <name type="scientific">Plasmodium berghei</name>
    <dbReference type="NCBI Taxonomy" id="5821"/>
    <lineage>
        <taxon>Eukaryota</taxon>
        <taxon>Sar</taxon>
        <taxon>Alveolata</taxon>
        <taxon>Apicomplexa</taxon>
        <taxon>Aconoidasida</taxon>
        <taxon>Haemosporida</taxon>
        <taxon>Plasmodiidae</taxon>
        <taxon>Plasmodium</taxon>
        <taxon>Plasmodium (Vinckeia)</taxon>
    </lineage>
</organism>
<dbReference type="SMART" id="SM00577">
    <property type="entry name" value="CPDc"/>
    <property type="match status" value="1"/>
</dbReference>
<dbReference type="Proteomes" id="UP000219974">
    <property type="component" value="Chromosome 11"/>
</dbReference>
<evidence type="ECO:0000313" key="13">
    <source>
        <dbReference type="EMBL" id="SCO63332.1"/>
    </source>
</evidence>
<dbReference type="EMBL" id="LT608147">
    <property type="protein sequence ID" value="SCM24071.1"/>
    <property type="molecule type" value="Genomic_DNA"/>
</dbReference>
<dbReference type="Proteomes" id="UP000069549">
    <property type="component" value="Chromosome 11"/>
</dbReference>
<comment type="catalytic activity">
    <reaction evidence="5">
        <text>O-phospho-L-seryl-[protein] + H2O = L-seryl-[protein] + phosphate</text>
        <dbReference type="Rhea" id="RHEA:20629"/>
        <dbReference type="Rhea" id="RHEA-COMP:9863"/>
        <dbReference type="Rhea" id="RHEA-COMP:11604"/>
        <dbReference type="ChEBI" id="CHEBI:15377"/>
        <dbReference type="ChEBI" id="CHEBI:29999"/>
        <dbReference type="ChEBI" id="CHEBI:43474"/>
        <dbReference type="ChEBI" id="CHEBI:83421"/>
        <dbReference type="EC" id="3.1.3.16"/>
    </reaction>
</comment>
<keyword evidence="4" id="KW-0539">Nucleus</keyword>
<reference evidence="9 14" key="1">
    <citation type="submission" date="2016-02" db="EMBL/GenBank/DDBJ databases">
        <authorList>
            <consortium name="Pathogen Informatics"/>
        </authorList>
    </citation>
    <scope>NUCLEOTIDE SEQUENCE [LARGE SCALE GENOMIC DNA]</scope>
    <source>
        <strain evidence="9 14">K173</strain>
        <strain evidence="10 18">NK65 ny</strain>
        <strain evidence="11 17">NK65e</strain>
        <strain evidence="13 15">SP11 Antwerpcl1</strain>
        <strain evidence="12 16">SP11 RLL</strain>
    </source>
</reference>
<dbReference type="AlphaFoldDB" id="A0A113S3A9"/>
<dbReference type="SUPFAM" id="SSF52113">
    <property type="entry name" value="BRCT domain"/>
    <property type="match status" value="1"/>
</dbReference>
<evidence type="ECO:0000313" key="18">
    <source>
        <dbReference type="Proteomes" id="UP000516480"/>
    </source>
</evidence>
<evidence type="ECO:0000313" key="10">
    <source>
        <dbReference type="EMBL" id="SCM24071.1"/>
    </source>
</evidence>
<dbReference type="Proteomes" id="UP000516480">
    <property type="component" value="Chromosome 11"/>
</dbReference>
<name>A0A113S3A9_PLABE</name>
<evidence type="ECO:0000313" key="14">
    <source>
        <dbReference type="Proteomes" id="UP000069549"/>
    </source>
</evidence>
<evidence type="ECO:0000256" key="3">
    <source>
        <dbReference type="ARBA" id="ARBA00022801"/>
    </source>
</evidence>
<evidence type="ECO:0000313" key="12">
    <source>
        <dbReference type="EMBL" id="SCO61337.1"/>
    </source>
</evidence>
<comment type="subcellular location">
    <subcellularLocation>
        <location evidence="1">Nucleus</location>
    </subcellularLocation>
</comment>
<evidence type="ECO:0000313" key="9">
    <source>
        <dbReference type="EMBL" id="CXI66823.1"/>
    </source>
</evidence>
<dbReference type="SMR" id="A0A113S3A9"/>
<dbReference type="Pfam" id="PF03031">
    <property type="entry name" value="NIF"/>
    <property type="match status" value="1"/>
</dbReference>
<dbReference type="InterPro" id="IPR001357">
    <property type="entry name" value="BRCT_dom"/>
</dbReference>
<dbReference type="InterPro" id="IPR023214">
    <property type="entry name" value="HAD_sf"/>
</dbReference>
<accession>A0A113S3A9</accession>
<dbReference type="InterPro" id="IPR039189">
    <property type="entry name" value="Fcp1"/>
</dbReference>
<evidence type="ECO:0000313" key="16">
    <source>
        <dbReference type="Proteomes" id="UP000219974"/>
    </source>
</evidence>
<evidence type="ECO:0000259" key="8">
    <source>
        <dbReference type="PROSITE" id="PS50969"/>
    </source>
</evidence>
<dbReference type="PROSITE" id="PS50172">
    <property type="entry name" value="BRCT"/>
    <property type="match status" value="1"/>
</dbReference>
<dbReference type="PANTHER" id="PTHR23081:SF36">
    <property type="entry name" value="RNA POLYMERASE II SUBUNIT A C-TERMINAL DOMAIN PHOSPHATASE"/>
    <property type="match status" value="1"/>
</dbReference>
<dbReference type="Gene3D" id="3.40.50.1000">
    <property type="entry name" value="HAD superfamily/HAD-like"/>
    <property type="match status" value="1"/>
</dbReference>
<evidence type="ECO:0000259" key="7">
    <source>
        <dbReference type="PROSITE" id="PS50172"/>
    </source>
</evidence>
<dbReference type="EC" id="3.1.3.16" evidence="2"/>
<evidence type="ECO:0000256" key="5">
    <source>
        <dbReference type="ARBA" id="ARBA00047761"/>
    </source>
</evidence>
<dbReference type="EMBL" id="LT614637">
    <property type="protein sequence ID" value="SCN26911.1"/>
    <property type="molecule type" value="Genomic_DNA"/>
</dbReference>
<dbReference type="InterPro" id="IPR036412">
    <property type="entry name" value="HAD-like_sf"/>
</dbReference>
<dbReference type="EMBL" id="LT160031">
    <property type="protein sequence ID" value="CXI66823.1"/>
    <property type="molecule type" value="Genomic_DNA"/>
</dbReference>
<evidence type="ECO:0000313" key="15">
    <source>
        <dbReference type="Proteomes" id="UP000219860"/>
    </source>
</evidence>
<dbReference type="PANTHER" id="PTHR23081">
    <property type="entry name" value="RNA POLYMERASE II CTD PHOSPHATASE"/>
    <property type="match status" value="1"/>
</dbReference>
<dbReference type="Proteomes" id="UP000220214">
    <property type="component" value="Chromosome 11"/>
</dbReference>
<dbReference type="GO" id="GO:0005634">
    <property type="term" value="C:nucleus"/>
    <property type="evidence" value="ECO:0007669"/>
    <property type="project" value="UniProtKB-SubCell"/>
</dbReference>
<dbReference type="GO" id="GO:0008420">
    <property type="term" value="F:RNA polymerase II CTD heptapeptide repeat phosphatase activity"/>
    <property type="evidence" value="ECO:0007669"/>
    <property type="project" value="InterPro"/>
</dbReference>
<evidence type="ECO:0000256" key="4">
    <source>
        <dbReference type="ARBA" id="ARBA00023242"/>
    </source>
</evidence>
<dbReference type="EMBL" id="LT608259">
    <property type="protein sequence ID" value="SCO63332.1"/>
    <property type="molecule type" value="Genomic_DNA"/>
</dbReference>